<evidence type="ECO:0000256" key="3">
    <source>
        <dbReference type="ARBA" id="ARBA00023163"/>
    </source>
</evidence>
<gene>
    <name evidence="5" type="ORF">G1H11_16895</name>
</gene>
<reference evidence="5 6" key="1">
    <citation type="submission" date="2020-02" db="EMBL/GenBank/DDBJ databases">
        <authorList>
            <person name="Li X.-J."/>
            <person name="Feng X.-M."/>
        </authorList>
    </citation>
    <scope>NUCLEOTIDE SEQUENCE [LARGE SCALE GENOMIC DNA]</scope>
    <source>
        <strain evidence="5 6">CGMCC 4.7225</strain>
    </source>
</reference>
<dbReference type="PROSITE" id="PS50932">
    <property type="entry name" value="HTH_LACI_2"/>
    <property type="match status" value="1"/>
</dbReference>
<comment type="caution">
    <text evidence="5">The sequence shown here is derived from an EMBL/GenBank/DDBJ whole genome shotgun (WGS) entry which is preliminary data.</text>
</comment>
<dbReference type="CDD" id="cd01392">
    <property type="entry name" value="HTH_LacI"/>
    <property type="match status" value="1"/>
</dbReference>
<dbReference type="Proteomes" id="UP000469185">
    <property type="component" value="Unassembled WGS sequence"/>
</dbReference>
<organism evidence="5 6">
    <name type="scientific">Phytoactinopolyspora alkaliphila</name>
    <dbReference type="NCBI Taxonomy" id="1783498"/>
    <lineage>
        <taxon>Bacteria</taxon>
        <taxon>Bacillati</taxon>
        <taxon>Actinomycetota</taxon>
        <taxon>Actinomycetes</taxon>
        <taxon>Jiangellales</taxon>
        <taxon>Jiangellaceae</taxon>
        <taxon>Phytoactinopolyspora</taxon>
    </lineage>
</organism>
<evidence type="ECO:0000313" key="6">
    <source>
        <dbReference type="Proteomes" id="UP000469185"/>
    </source>
</evidence>
<dbReference type="InterPro" id="IPR010982">
    <property type="entry name" value="Lambda_DNA-bd_dom_sf"/>
</dbReference>
<dbReference type="SMART" id="SM00354">
    <property type="entry name" value="HTH_LACI"/>
    <property type="match status" value="1"/>
</dbReference>
<dbReference type="Pfam" id="PF00356">
    <property type="entry name" value="LacI"/>
    <property type="match status" value="1"/>
</dbReference>
<dbReference type="EMBL" id="JAAGOB010000009">
    <property type="protein sequence ID" value="NED96986.1"/>
    <property type="molecule type" value="Genomic_DNA"/>
</dbReference>
<name>A0A6N9YPL0_9ACTN</name>
<dbReference type="Pfam" id="PF13377">
    <property type="entry name" value="Peripla_BP_3"/>
    <property type="match status" value="1"/>
</dbReference>
<dbReference type="PANTHER" id="PTHR30146:SF155">
    <property type="entry name" value="ALANINE RACEMASE"/>
    <property type="match status" value="1"/>
</dbReference>
<dbReference type="RefSeq" id="WP_163819775.1">
    <property type="nucleotide sequence ID" value="NZ_JAAGOB010000009.1"/>
</dbReference>
<dbReference type="InterPro" id="IPR028082">
    <property type="entry name" value="Peripla_BP_I"/>
</dbReference>
<dbReference type="Gene3D" id="3.40.50.2300">
    <property type="match status" value="2"/>
</dbReference>
<evidence type="ECO:0000256" key="1">
    <source>
        <dbReference type="ARBA" id="ARBA00023015"/>
    </source>
</evidence>
<evidence type="ECO:0000256" key="2">
    <source>
        <dbReference type="ARBA" id="ARBA00023125"/>
    </source>
</evidence>
<dbReference type="CDD" id="cd06267">
    <property type="entry name" value="PBP1_LacI_sugar_binding-like"/>
    <property type="match status" value="1"/>
</dbReference>
<evidence type="ECO:0000259" key="4">
    <source>
        <dbReference type="PROSITE" id="PS50932"/>
    </source>
</evidence>
<dbReference type="InterPro" id="IPR000843">
    <property type="entry name" value="HTH_LacI"/>
</dbReference>
<dbReference type="GO" id="GO:0003700">
    <property type="term" value="F:DNA-binding transcription factor activity"/>
    <property type="evidence" value="ECO:0007669"/>
    <property type="project" value="TreeGrafter"/>
</dbReference>
<dbReference type="AlphaFoldDB" id="A0A6N9YPL0"/>
<protein>
    <submittedName>
        <fullName evidence="5">LacI family transcriptional regulator</fullName>
    </submittedName>
</protein>
<proteinExistence type="predicted"/>
<dbReference type="PANTHER" id="PTHR30146">
    <property type="entry name" value="LACI-RELATED TRANSCRIPTIONAL REPRESSOR"/>
    <property type="match status" value="1"/>
</dbReference>
<sequence>MPHVTISEIARLAGVSSSAVSYALNGRPGVSETTRAKIVKVADSLGWAPNTAARMLSGAKTETFGLVFHRPARALSVEQFYMDFLAGLEAALGERQYALLLQVVPNLEKEAATYKHWWATRRVDGIVALNLRVDDSRIPLLTELGMPAILVGDPSMTGPLTSVWVDYSSAMSHAVRYLVDLGHRRIARVAGFTPIGHVKVRDTAFDRAIADAGLTARTLHTDFSGEDGARATRALLNDSPRPTAIVYDNDVMAVAGLSVAAQSGLRVPHDITLLGWDDSPLCEITNPPLSAMSQDNVGLGGFVARQLFGLLEGEEPAAHLYSTPTLRLRGSTAPPPH</sequence>
<keyword evidence="2" id="KW-0238">DNA-binding</keyword>
<keyword evidence="3" id="KW-0804">Transcription</keyword>
<keyword evidence="1" id="KW-0805">Transcription regulation</keyword>
<dbReference type="InterPro" id="IPR046335">
    <property type="entry name" value="LacI/GalR-like_sensor"/>
</dbReference>
<dbReference type="GO" id="GO:0000976">
    <property type="term" value="F:transcription cis-regulatory region binding"/>
    <property type="evidence" value="ECO:0007669"/>
    <property type="project" value="TreeGrafter"/>
</dbReference>
<dbReference type="SUPFAM" id="SSF47413">
    <property type="entry name" value="lambda repressor-like DNA-binding domains"/>
    <property type="match status" value="1"/>
</dbReference>
<feature type="domain" description="HTH lacI-type" evidence="4">
    <location>
        <begin position="4"/>
        <end position="58"/>
    </location>
</feature>
<dbReference type="SUPFAM" id="SSF53822">
    <property type="entry name" value="Periplasmic binding protein-like I"/>
    <property type="match status" value="1"/>
</dbReference>
<evidence type="ECO:0000313" key="5">
    <source>
        <dbReference type="EMBL" id="NED96986.1"/>
    </source>
</evidence>
<dbReference type="Gene3D" id="1.10.260.40">
    <property type="entry name" value="lambda repressor-like DNA-binding domains"/>
    <property type="match status" value="1"/>
</dbReference>
<keyword evidence="6" id="KW-1185">Reference proteome</keyword>
<accession>A0A6N9YPL0</accession>
<dbReference type="PROSITE" id="PS00356">
    <property type="entry name" value="HTH_LACI_1"/>
    <property type="match status" value="1"/>
</dbReference>